<keyword evidence="1" id="KW-1133">Transmembrane helix</keyword>
<name>A0AA35ZJX6_LACSI</name>
<dbReference type="Proteomes" id="UP001177003">
    <property type="component" value="Chromosome 7"/>
</dbReference>
<reference evidence="2" key="1">
    <citation type="submission" date="2023-04" db="EMBL/GenBank/DDBJ databases">
        <authorList>
            <person name="Vijverberg K."/>
            <person name="Xiong W."/>
            <person name="Schranz E."/>
        </authorList>
    </citation>
    <scope>NUCLEOTIDE SEQUENCE</scope>
</reference>
<keyword evidence="3" id="KW-1185">Reference proteome</keyword>
<evidence type="ECO:0000313" key="2">
    <source>
        <dbReference type="EMBL" id="CAI9293568.1"/>
    </source>
</evidence>
<proteinExistence type="predicted"/>
<dbReference type="PANTHER" id="PTHR24177:SF475">
    <property type="entry name" value="ANKYRIN REPEAT-CONTAINING DOMAIN, PGG DOMAIN PROTEIN-RELATED"/>
    <property type="match status" value="1"/>
</dbReference>
<accession>A0AA35ZJX6</accession>
<keyword evidence="1" id="KW-0472">Membrane</keyword>
<feature type="transmembrane region" description="Helical" evidence="1">
    <location>
        <begin position="69"/>
        <end position="96"/>
    </location>
</feature>
<organism evidence="2 3">
    <name type="scientific">Lactuca saligna</name>
    <name type="common">Willowleaf lettuce</name>
    <dbReference type="NCBI Taxonomy" id="75948"/>
    <lineage>
        <taxon>Eukaryota</taxon>
        <taxon>Viridiplantae</taxon>
        <taxon>Streptophyta</taxon>
        <taxon>Embryophyta</taxon>
        <taxon>Tracheophyta</taxon>
        <taxon>Spermatophyta</taxon>
        <taxon>Magnoliopsida</taxon>
        <taxon>eudicotyledons</taxon>
        <taxon>Gunneridae</taxon>
        <taxon>Pentapetalae</taxon>
        <taxon>asterids</taxon>
        <taxon>campanulids</taxon>
        <taxon>Asterales</taxon>
        <taxon>Asteraceae</taxon>
        <taxon>Cichorioideae</taxon>
        <taxon>Cichorieae</taxon>
        <taxon>Lactucinae</taxon>
        <taxon>Lactuca</taxon>
    </lineage>
</organism>
<evidence type="ECO:0000256" key="1">
    <source>
        <dbReference type="SAM" id="Phobius"/>
    </source>
</evidence>
<dbReference type="EMBL" id="OX465083">
    <property type="protein sequence ID" value="CAI9293568.1"/>
    <property type="molecule type" value="Genomic_DNA"/>
</dbReference>
<dbReference type="GO" id="GO:0016020">
    <property type="term" value="C:membrane"/>
    <property type="evidence" value="ECO:0007669"/>
    <property type="project" value="TreeGrafter"/>
</dbReference>
<dbReference type="PANTHER" id="PTHR24177">
    <property type="entry name" value="CASKIN"/>
    <property type="match status" value="1"/>
</dbReference>
<evidence type="ECO:0000313" key="3">
    <source>
        <dbReference type="Proteomes" id="UP001177003"/>
    </source>
</evidence>
<gene>
    <name evidence="2" type="ORF">LSALG_LOCUS32589</name>
</gene>
<sequence length="112" mass="13037">MFPTCTTKENTFKETPNKVFRREHENLVKEAEKWMKAIALITTNRVCRSHYSTRRKQSRNRHPHVLKKIAFTIFAISDAISLFASSSTLLMFSSIVTGSFDKKDFLFICEDD</sequence>
<protein>
    <submittedName>
        <fullName evidence="2">Uncharacterized protein</fullName>
    </submittedName>
</protein>
<dbReference type="AlphaFoldDB" id="A0AA35ZJX6"/>
<keyword evidence="1" id="KW-0812">Transmembrane</keyword>